<dbReference type="InterPro" id="IPR011598">
    <property type="entry name" value="bHLH_dom"/>
</dbReference>
<dbReference type="AlphaFoldDB" id="A0A022QUM2"/>
<dbReference type="SUPFAM" id="SSF47459">
    <property type="entry name" value="HLH, helix-loop-helix DNA-binding domain"/>
    <property type="match status" value="1"/>
</dbReference>
<reference evidence="8 9" key="1">
    <citation type="journal article" date="2013" name="Proc. Natl. Acad. Sci. U.S.A.">
        <title>Fine-scale variation in meiotic recombination in Mimulus inferred from population shotgun sequencing.</title>
        <authorList>
            <person name="Hellsten U."/>
            <person name="Wright K.M."/>
            <person name="Jenkins J."/>
            <person name="Shu S."/>
            <person name="Yuan Y."/>
            <person name="Wessler S.R."/>
            <person name="Schmutz J."/>
            <person name="Willis J.H."/>
            <person name="Rokhsar D.S."/>
        </authorList>
    </citation>
    <scope>NUCLEOTIDE SEQUENCE [LARGE SCALE GENOMIC DNA]</scope>
    <source>
        <strain evidence="9">cv. DUN x IM62</strain>
    </source>
</reference>
<feature type="compositionally biased region" description="Basic and acidic residues" evidence="6">
    <location>
        <begin position="91"/>
        <end position="100"/>
    </location>
</feature>
<evidence type="ECO:0000259" key="7">
    <source>
        <dbReference type="PROSITE" id="PS50888"/>
    </source>
</evidence>
<dbReference type="PROSITE" id="PS50888">
    <property type="entry name" value="BHLH"/>
    <property type="match status" value="1"/>
</dbReference>
<dbReference type="EMBL" id="KI630992">
    <property type="protein sequence ID" value="EYU31299.1"/>
    <property type="molecule type" value="Genomic_DNA"/>
</dbReference>
<organism evidence="8 9">
    <name type="scientific">Erythranthe guttata</name>
    <name type="common">Yellow monkey flower</name>
    <name type="synonym">Mimulus guttatus</name>
    <dbReference type="NCBI Taxonomy" id="4155"/>
    <lineage>
        <taxon>Eukaryota</taxon>
        <taxon>Viridiplantae</taxon>
        <taxon>Streptophyta</taxon>
        <taxon>Embryophyta</taxon>
        <taxon>Tracheophyta</taxon>
        <taxon>Spermatophyta</taxon>
        <taxon>Magnoliopsida</taxon>
        <taxon>eudicotyledons</taxon>
        <taxon>Gunneridae</taxon>
        <taxon>Pentapetalae</taxon>
        <taxon>asterids</taxon>
        <taxon>lamiids</taxon>
        <taxon>Lamiales</taxon>
        <taxon>Phrymaceae</taxon>
        <taxon>Erythranthe</taxon>
    </lineage>
</organism>
<feature type="domain" description="BHLH" evidence="7">
    <location>
        <begin position="98"/>
        <end position="132"/>
    </location>
</feature>
<dbReference type="PANTHER" id="PTHR11969">
    <property type="entry name" value="MAX DIMERIZATION, MAD"/>
    <property type="match status" value="1"/>
</dbReference>
<dbReference type="Gene3D" id="4.10.280.10">
    <property type="entry name" value="Helix-loop-helix DNA-binding domain"/>
    <property type="match status" value="1"/>
</dbReference>
<dbReference type="Pfam" id="PF00010">
    <property type="entry name" value="HLH"/>
    <property type="match status" value="1"/>
</dbReference>
<feature type="non-terminal residue" evidence="8">
    <location>
        <position position="132"/>
    </location>
</feature>
<feature type="region of interest" description="Disordered" evidence="6">
    <location>
        <begin position="49"/>
        <end position="100"/>
    </location>
</feature>
<comment type="subcellular location">
    <subcellularLocation>
        <location evidence="1">Nucleus</location>
    </subcellularLocation>
</comment>
<keyword evidence="3" id="KW-0238">DNA-binding</keyword>
<evidence type="ECO:0000256" key="5">
    <source>
        <dbReference type="ARBA" id="ARBA00023242"/>
    </source>
</evidence>
<dbReference type="InterPro" id="IPR036638">
    <property type="entry name" value="HLH_DNA-bd_sf"/>
</dbReference>
<dbReference type="GO" id="GO:0005634">
    <property type="term" value="C:nucleus"/>
    <property type="evidence" value="ECO:0007669"/>
    <property type="project" value="UniProtKB-SubCell"/>
</dbReference>
<evidence type="ECO:0000313" key="9">
    <source>
        <dbReference type="Proteomes" id="UP000030748"/>
    </source>
</evidence>
<evidence type="ECO:0000256" key="3">
    <source>
        <dbReference type="ARBA" id="ARBA00023125"/>
    </source>
</evidence>
<dbReference type="GO" id="GO:0003677">
    <property type="term" value="F:DNA binding"/>
    <property type="evidence" value="ECO:0007669"/>
    <property type="project" value="UniProtKB-KW"/>
</dbReference>
<dbReference type="STRING" id="4155.A0A022QUM2"/>
<evidence type="ECO:0000256" key="1">
    <source>
        <dbReference type="ARBA" id="ARBA00004123"/>
    </source>
</evidence>
<name>A0A022QUM2_ERYGU</name>
<evidence type="ECO:0000313" key="8">
    <source>
        <dbReference type="EMBL" id="EYU31299.1"/>
    </source>
</evidence>
<feature type="compositionally biased region" description="Basic residues" evidence="6">
    <location>
        <begin position="79"/>
        <end position="90"/>
    </location>
</feature>
<keyword evidence="2" id="KW-0805">Transcription regulation</keyword>
<dbReference type="PANTHER" id="PTHR11969:SF54">
    <property type="entry name" value="MAD-LIKE PROTEIN 1"/>
    <property type="match status" value="1"/>
</dbReference>
<accession>A0A022QUM2</accession>
<gene>
    <name evidence="8" type="ORF">MIMGU_mgv1a021658mg</name>
</gene>
<sequence>MAMEAVIKQQDDTTSIYGEKDCNYNNMGYGERGSNNGYYNWDPPPPYSVARTTTSSPDTCVGPAGDGFFAGGVHSPAGSRRRRRRRTKNFKNKEEMEKQRMTHITVERNRRRQMNEYLAVLRSLMPPSYAQR</sequence>
<keyword evidence="9" id="KW-1185">Reference proteome</keyword>
<evidence type="ECO:0000256" key="6">
    <source>
        <dbReference type="SAM" id="MobiDB-lite"/>
    </source>
</evidence>
<proteinExistence type="predicted"/>
<evidence type="ECO:0000256" key="2">
    <source>
        <dbReference type="ARBA" id="ARBA00023015"/>
    </source>
</evidence>
<evidence type="ECO:0000256" key="4">
    <source>
        <dbReference type="ARBA" id="ARBA00023163"/>
    </source>
</evidence>
<dbReference type="eggNOG" id="ENOG502QSWD">
    <property type="taxonomic scope" value="Eukaryota"/>
</dbReference>
<keyword evidence="4" id="KW-0804">Transcription</keyword>
<protein>
    <recommendedName>
        <fullName evidence="7">BHLH domain-containing protein</fullName>
    </recommendedName>
</protein>
<keyword evidence="5" id="KW-0539">Nucleus</keyword>
<dbReference type="GO" id="GO:0046983">
    <property type="term" value="F:protein dimerization activity"/>
    <property type="evidence" value="ECO:0007669"/>
    <property type="project" value="InterPro"/>
</dbReference>
<dbReference type="Proteomes" id="UP000030748">
    <property type="component" value="Unassembled WGS sequence"/>
</dbReference>